<evidence type="ECO:0000256" key="6">
    <source>
        <dbReference type="ARBA" id="ARBA00022833"/>
    </source>
</evidence>
<dbReference type="RefSeq" id="WP_344800653.1">
    <property type="nucleotide sequence ID" value="NZ_BAABBN010000015.1"/>
</dbReference>
<evidence type="ECO:0000256" key="4">
    <source>
        <dbReference type="ARBA" id="ARBA00022723"/>
    </source>
</evidence>
<dbReference type="NCBIfam" id="TIGR00726">
    <property type="entry name" value="peptidoglycan editing factor PgeF"/>
    <property type="match status" value="1"/>
</dbReference>
<dbReference type="PANTHER" id="PTHR30616">
    <property type="entry name" value="UNCHARACTERIZED PROTEIN YFIH"/>
    <property type="match status" value="1"/>
</dbReference>
<evidence type="ECO:0000256" key="9">
    <source>
        <dbReference type="ARBA" id="ARBA00049893"/>
    </source>
</evidence>
<evidence type="ECO:0000313" key="11">
    <source>
        <dbReference type="EMBL" id="GAA3941967.1"/>
    </source>
</evidence>
<comment type="similarity">
    <text evidence="2 10">Belongs to the purine nucleoside phosphorylase YfiH/LACC1 family.</text>
</comment>
<proteinExistence type="inferred from homology"/>
<evidence type="ECO:0000256" key="1">
    <source>
        <dbReference type="ARBA" id="ARBA00000553"/>
    </source>
</evidence>
<sequence length="252" mass="27756">MTDASSSLSSLIWADWPAPDHVKACVSTRIGGFSPAPYDSFNMGDHVGDSPANVVKNRARFLHLCRLKRVGQWLTQVHGTQVVEAKDDGKVREGDAVYSHEANLPCVVMTADCLPVLFTDEQGSVVAAAHAGWRGLASGVLEKTVATMGVAPSSVLAWMGPAIGRHQFEVGGEVRREFVEHHPATDQAFQPDYQSRGKYYADLYELARIRLGLIGVHQVFGGGFCTWKDERFYSFRREGTTGRMASMIWIKK</sequence>
<dbReference type="Pfam" id="PF02578">
    <property type="entry name" value="Cu-oxidase_4"/>
    <property type="match status" value="1"/>
</dbReference>
<comment type="catalytic activity">
    <reaction evidence="8">
        <text>adenosine + phosphate = alpha-D-ribose 1-phosphate + adenine</text>
        <dbReference type="Rhea" id="RHEA:27642"/>
        <dbReference type="ChEBI" id="CHEBI:16335"/>
        <dbReference type="ChEBI" id="CHEBI:16708"/>
        <dbReference type="ChEBI" id="CHEBI:43474"/>
        <dbReference type="ChEBI" id="CHEBI:57720"/>
        <dbReference type="EC" id="2.4.2.1"/>
    </reaction>
    <physiologicalReaction direction="left-to-right" evidence="8">
        <dbReference type="Rhea" id="RHEA:27643"/>
    </physiologicalReaction>
</comment>
<keyword evidence="3" id="KW-0808">Transferase</keyword>
<evidence type="ECO:0000313" key="12">
    <source>
        <dbReference type="Proteomes" id="UP001501565"/>
    </source>
</evidence>
<evidence type="ECO:0000256" key="2">
    <source>
        <dbReference type="ARBA" id="ARBA00007353"/>
    </source>
</evidence>
<gene>
    <name evidence="11" type="primary">pgeF</name>
    <name evidence="11" type="ORF">GCM10022277_42330</name>
</gene>
<accession>A0ABP7NBG0</accession>
<comment type="catalytic activity">
    <reaction evidence="9">
        <text>S-methyl-5'-thioadenosine + phosphate = 5-(methylsulfanyl)-alpha-D-ribose 1-phosphate + adenine</text>
        <dbReference type="Rhea" id="RHEA:11852"/>
        <dbReference type="ChEBI" id="CHEBI:16708"/>
        <dbReference type="ChEBI" id="CHEBI:17509"/>
        <dbReference type="ChEBI" id="CHEBI:43474"/>
        <dbReference type="ChEBI" id="CHEBI:58533"/>
        <dbReference type="EC" id="2.4.2.28"/>
    </reaction>
    <physiologicalReaction direction="left-to-right" evidence="9">
        <dbReference type="Rhea" id="RHEA:11853"/>
    </physiologicalReaction>
</comment>
<organism evidence="11 12">
    <name type="scientific">Litoribacillus peritrichatus</name>
    <dbReference type="NCBI Taxonomy" id="718191"/>
    <lineage>
        <taxon>Bacteria</taxon>
        <taxon>Pseudomonadati</taxon>
        <taxon>Pseudomonadota</taxon>
        <taxon>Gammaproteobacteria</taxon>
        <taxon>Oceanospirillales</taxon>
        <taxon>Oceanospirillaceae</taxon>
        <taxon>Litoribacillus</taxon>
    </lineage>
</organism>
<dbReference type="SUPFAM" id="SSF64438">
    <property type="entry name" value="CNF1/YfiH-like putative cysteine hydrolases"/>
    <property type="match status" value="1"/>
</dbReference>
<name>A0ABP7NBG0_9GAMM</name>
<dbReference type="Proteomes" id="UP001501565">
    <property type="component" value="Unassembled WGS sequence"/>
</dbReference>
<comment type="catalytic activity">
    <reaction evidence="7">
        <text>adenosine + H2O + H(+) = inosine + NH4(+)</text>
        <dbReference type="Rhea" id="RHEA:24408"/>
        <dbReference type="ChEBI" id="CHEBI:15377"/>
        <dbReference type="ChEBI" id="CHEBI:15378"/>
        <dbReference type="ChEBI" id="CHEBI:16335"/>
        <dbReference type="ChEBI" id="CHEBI:17596"/>
        <dbReference type="ChEBI" id="CHEBI:28938"/>
        <dbReference type="EC" id="3.5.4.4"/>
    </reaction>
    <physiologicalReaction direction="left-to-right" evidence="7">
        <dbReference type="Rhea" id="RHEA:24409"/>
    </physiologicalReaction>
</comment>
<keyword evidence="4" id="KW-0479">Metal-binding</keyword>
<evidence type="ECO:0000256" key="3">
    <source>
        <dbReference type="ARBA" id="ARBA00022679"/>
    </source>
</evidence>
<evidence type="ECO:0000256" key="5">
    <source>
        <dbReference type="ARBA" id="ARBA00022801"/>
    </source>
</evidence>
<protein>
    <recommendedName>
        <fullName evidence="10">Purine nucleoside phosphorylase</fullName>
    </recommendedName>
</protein>
<dbReference type="Gene3D" id="3.60.140.10">
    <property type="entry name" value="CNF1/YfiH-like putative cysteine hydrolases"/>
    <property type="match status" value="1"/>
</dbReference>
<comment type="caution">
    <text evidence="11">The sequence shown here is derived from an EMBL/GenBank/DDBJ whole genome shotgun (WGS) entry which is preliminary data.</text>
</comment>
<dbReference type="InterPro" id="IPR011324">
    <property type="entry name" value="Cytotoxic_necrot_fac-like_cat"/>
</dbReference>
<dbReference type="InterPro" id="IPR003730">
    <property type="entry name" value="Cu_polyphenol_OxRdtase"/>
</dbReference>
<dbReference type="InterPro" id="IPR038371">
    <property type="entry name" value="Cu_polyphenol_OxRdtase_sf"/>
</dbReference>
<dbReference type="CDD" id="cd16833">
    <property type="entry name" value="YfiH"/>
    <property type="match status" value="1"/>
</dbReference>
<evidence type="ECO:0000256" key="7">
    <source>
        <dbReference type="ARBA" id="ARBA00047989"/>
    </source>
</evidence>
<evidence type="ECO:0000256" key="10">
    <source>
        <dbReference type="RuleBase" id="RU361274"/>
    </source>
</evidence>
<comment type="catalytic activity">
    <reaction evidence="1">
        <text>inosine + phosphate = alpha-D-ribose 1-phosphate + hypoxanthine</text>
        <dbReference type="Rhea" id="RHEA:27646"/>
        <dbReference type="ChEBI" id="CHEBI:17368"/>
        <dbReference type="ChEBI" id="CHEBI:17596"/>
        <dbReference type="ChEBI" id="CHEBI:43474"/>
        <dbReference type="ChEBI" id="CHEBI:57720"/>
        <dbReference type="EC" id="2.4.2.1"/>
    </reaction>
    <physiologicalReaction direction="left-to-right" evidence="1">
        <dbReference type="Rhea" id="RHEA:27647"/>
    </physiologicalReaction>
</comment>
<keyword evidence="12" id="KW-1185">Reference proteome</keyword>
<reference evidence="12" key="1">
    <citation type="journal article" date="2019" name="Int. J. Syst. Evol. Microbiol.">
        <title>The Global Catalogue of Microorganisms (GCM) 10K type strain sequencing project: providing services to taxonomists for standard genome sequencing and annotation.</title>
        <authorList>
            <consortium name="The Broad Institute Genomics Platform"/>
            <consortium name="The Broad Institute Genome Sequencing Center for Infectious Disease"/>
            <person name="Wu L."/>
            <person name="Ma J."/>
        </authorList>
    </citation>
    <scope>NUCLEOTIDE SEQUENCE [LARGE SCALE GENOMIC DNA]</scope>
    <source>
        <strain evidence="12">JCM 17551</strain>
    </source>
</reference>
<keyword evidence="6" id="KW-0862">Zinc</keyword>
<keyword evidence="5" id="KW-0378">Hydrolase</keyword>
<evidence type="ECO:0000256" key="8">
    <source>
        <dbReference type="ARBA" id="ARBA00048968"/>
    </source>
</evidence>
<dbReference type="PANTHER" id="PTHR30616:SF2">
    <property type="entry name" value="PURINE NUCLEOSIDE PHOSPHORYLASE LACC1"/>
    <property type="match status" value="1"/>
</dbReference>
<dbReference type="EMBL" id="BAABBN010000015">
    <property type="protein sequence ID" value="GAA3941967.1"/>
    <property type="molecule type" value="Genomic_DNA"/>
</dbReference>